<dbReference type="Pfam" id="PF01596">
    <property type="entry name" value="Methyltransf_3"/>
    <property type="match status" value="1"/>
</dbReference>
<comment type="similarity">
    <text evidence="5">Belongs to the class I-like SAM-binding methyltransferase superfamily. Cation-dependent O-methyltransferase family.</text>
</comment>
<dbReference type="PANTHER" id="PTHR10509:SF14">
    <property type="entry name" value="CAFFEOYL-COA O-METHYLTRANSFERASE 3-RELATED"/>
    <property type="match status" value="1"/>
</dbReference>
<organism evidence="6 7">
    <name type="scientific">Ilex paraguariensis</name>
    <name type="common">yerba mate</name>
    <dbReference type="NCBI Taxonomy" id="185542"/>
    <lineage>
        <taxon>Eukaryota</taxon>
        <taxon>Viridiplantae</taxon>
        <taxon>Streptophyta</taxon>
        <taxon>Embryophyta</taxon>
        <taxon>Tracheophyta</taxon>
        <taxon>Spermatophyta</taxon>
        <taxon>Magnoliopsida</taxon>
        <taxon>eudicotyledons</taxon>
        <taxon>Gunneridae</taxon>
        <taxon>Pentapetalae</taxon>
        <taxon>asterids</taxon>
        <taxon>campanulids</taxon>
        <taxon>Aquifoliales</taxon>
        <taxon>Aquifoliaceae</taxon>
        <taxon>Ilex</taxon>
    </lineage>
</organism>
<sequence length="108" mass="12114">MALVLPERGCLVACEKDATSLDVAKRYYERAGVSHKVDVRHGLAADTLRSMIQNGEACRYDFAFVDAEKRMYQQYFELLLQLVRVGGVIVLDNVLWHGKVADPLGKSN</sequence>
<reference evidence="6 7" key="1">
    <citation type="submission" date="2024-02" db="EMBL/GenBank/DDBJ databases">
        <authorList>
            <person name="Vignale AGUSTIN F."/>
            <person name="Sosa J E."/>
            <person name="Modenutti C."/>
        </authorList>
    </citation>
    <scope>NUCLEOTIDE SEQUENCE [LARGE SCALE GENOMIC DNA]</scope>
</reference>
<dbReference type="InterPro" id="IPR050362">
    <property type="entry name" value="Cation-dep_OMT"/>
</dbReference>
<keyword evidence="1" id="KW-0489">Methyltransferase</keyword>
<dbReference type="AlphaFoldDB" id="A0ABC8RJ85"/>
<evidence type="ECO:0000256" key="2">
    <source>
        <dbReference type="ARBA" id="ARBA00022679"/>
    </source>
</evidence>
<evidence type="ECO:0000256" key="4">
    <source>
        <dbReference type="ARBA" id="ARBA00022733"/>
    </source>
</evidence>
<evidence type="ECO:0000256" key="5">
    <source>
        <dbReference type="ARBA" id="ARBA00023453"/>
    </source>
</evidence>
<evidence type="ECO:0000256" key="1">
    <source>
        <dbReference type="ARBA" id="ARBA00022603"/>
    </source>
</evidence>
<dbReference type="EMBL" id="CAUOFW020001314">
    <property type="protein sequence ID" value="CAK9143610.1"/>
    <property type="molecule type" value="Genomic_DNA"/>
</dbReference>
<evidence type="ECO:0000313" key="7">
    <source>
        <dbReference type="Proteomes" id="UP001642360"/>
    </source>
</evidence>
<dbReference type="Proteomes" id="UP001642360">
    <property type="component" value="Unassembled WGS sequence"/>
</dbReference>
<evidence type="ECO:0008006" key="8">
    <source>
        <dbReference type="Google" id="ProtNLM"/>
    </source>
</evidence>
<keyword evidence="4" id="KW-0438">Lignin biosynthesis</keyword>
<dbReference type="GO" id="GO:0008168">
    <property type="term" value="F:methyltransferase activity"/>
    <property type="evidence" value="ECO:0007669"/>
    <property type="project" value="UniProtKB-KW"/>
</dbReference>
<dbReference type="InterPro" id="IPR029063">
    <property type="entry name" value="SAM-dependent_MTases_sf"/>
</dbReference>
<accession>A0ABC8RJ85</accession>
<evidence type="ECO:0000256" key="3">
    <source>
        <dbReference type="ARBA" id="ARBA00022691"/>
    </source>
</evidence>
<dbReference type="Gene3D" id="3.40.50.150">
    <property type="entry name" value="Vaccinia Virus protein VP39"/>
    <property type="match status" value="1"/>
</dbReference>
<dbReference type="GO" id="GO:0032259">
    <property type="term" value="P:methylation"/>
    <property type="evidence" value="ECO:0007669"/>
    <property type="project" value="UniProtKB-KW"/>
</dbReference>
<proteinExistence type="inferred from homology"/>
<comment type="caution">
    <text evidence="6">The sequence shown here is derived from an EMBL/GenBank/DDBJ whole genome shotgun (WGS) entry which is preliminary data.</text>
</comment>
<keyword evidence="3" id="KW-0949">S-adenosyl-L-methionine</keyword>
<dbReference type="PANTHER" id="PTHR10509">
    <property type="entry name" value="O-METHYLTRANSFERASE-RELATED"/>
    <property type="match status" value="1"/>
</dbReference>
<gene>
    <name evidence="6" type="ORF">ILEXP_LOCUS11327</name>
</gene>
<dbReference type="GO" id="GO:0009809">
    <property type="term" value="P:lignin biosynthetic process"/>
    <property type="evidence" value="ECO:0007669"/>
    <property type="project" value="UniProtKB-KW"/>
</dbReference>
<name>A0ABC8RJ85_9AQUA</name>
<dbReference type="PROSITE" id="PS51682">
    <property type="entry name" value="SAM_OMT_I"/>
    <property type="match status" value="1"/>
</dbReference>
<dbReference type="SUPFAM" id="SSF53335">
    <property type="entry name" value="S-adenosyl-L-methionine-dependent methyltransferases"/>
    <property type="match status" value="1"/>
</dbReference>
<keyword evidence="2" id="KW-0808">Transferase</keyword>
<evidence type="ECO:0000313" key="6">
    <source>
        <dbReference type="EMBL" id="CAK9143610.1"/>
    </source>
</evidence>
<dbReference type="InterPro" id="IPR002935">
    <property type="entry name" value="SAM_O-MeTrfase"/>
</dbReference>
<protein>
    <recommendedName>
        <fullName evidence="8">Caffeoyl-CoA O-methyltransferase</fullName>
    </recommendedName>
</protein>
<keyword evidence="7" id="KW-1185">Reference proteome</keyword>